<evidence type="ECO:0000313" key="5">
    <source>
        <dbReference type="EMBL" id="KAE9089419.1"/>
    </source>
</evidence>
<dbReference type="Proteomes" id="UP000486351">
    <property type="component" value="Unassembled WGS sequence"/>
</dbReference>
<evidence type="ECO:0000313" key="1">
    <source>
        <dbReference type="EMBL" id="KAE8922377.1"/>
    </source>
</evidence>
<dbReference type="Proteomes" id="UP000429523">
    <property type="component" value="Unassembled WGS sequence"/>
</dbReference>
<dbReference type="EMBL" id="QXFW01002792">
    <property type="protein sequence ID" value="KAE8975377.1"/>
    <property type="molecule type" value="Genomic_DNA"/>
</dbReference>
<evidence type="ECO:0000313" key="2">
    <source>
        <dbReference type="EMBL" id="KAE8975377.1"/>
    </source>
</evidence>
<evidence type="ECO:0000313" key="18">
    <source>
        <dbReference type="Proteomes" id="UP000476176"/>
    </source>
</evidence>
<dbReference type="Proteomes" id="UP000437068">
    <property type="component" value="Unassembled WGS sequence"/>
</dbReference>
<organism evidence="4 16">
    <name type="scientific">Phytophthora fragariae</name>
    <dbReference type="NCBI Taxonomy" id="53985"/>
    <lineage>
        <taxon>Eukaryota</taxon>
        <taxon>Sar</taxon>
        <taxon>Stramenopiles</taxon>
        <taxon>Oomycota</taxon>
        <taxon>Peronosporomycetes</taxon>
        <taxon>Peronosporales</taxon>
        <taxon>Peronosporaceae</taxon>
        <taxon>Phytophthora</taxon>
    </lineage>
</organism>
<dbReference type="Proteomes" id="UP000440732">
    <property type="component" value="Unassembled WGS sequence"/>
</dbReference>
<protein>
    <submittedName>
        <fullName evidence="4">Uncharacterized protein</fullName>
    </submittedName>
</protein>
<keyword evidence="12" id="KW-1185">Reference proteome</keyword>
<evidence type="ECO:0000313" key="12">
    <source>
        <dbReference type="Proteomes" id="UP000433483"/>
    </source>
</evidence>
<dbReference type="EMBL" id="QXGC01002210">
    <property type="protein sequence ID" value="KAE9189203.1"/>
    <property type="molecule type" value="Genomic_DNA"/>
</dbReference>
<gene>
    <name evidence="9" type="ORF">PF001_g15898</name>
    <name evidence="8" type="ORF">PF002_g19611</name>
    <name evidence="7" type="ORF">PF004_g22282</name>
    <name evidence="6" type="ORF">PF005_g22844</name>
    <name evidence="5" type="ORF">PF006_g25365</name>
    <name evidence="4" type="ORF">PF007_g26733</name>
    <name evidence="10" type="ORF">PF008_g2621</name>
    <name evidence="1" type="ORF">PF009_g27361</name>
    <name evidence="3" type="ORF">PF010_g26286</name>
    <name evidence="2" type="ORF">PF011_g24499</name>
</gene>
<evidence type="ECO:0000313" key="6">
    <source>
        <dbReference type="EMBL" id="KAE9181547.1"/>
    </source>
</evidence>
<proteinExistence type="predicted"/>
<dbReference type="EMBL" id="QXGB01002102">
    <property type="protein sequence ID" value="KAE9181547.1"/>
    <property type="molecule type" value="Genomic_DNA"/>
</dbReference>
<evidence type="ECO:0000313" key="4">
    <source>
        <dbReference type="EMBL" id="KAE9070968.1"/>
    </source>
</evidence>
<dbReference type="EMBL" id="QXGF01003115">
    <property type="protein sequence ID" value="KAE8922377.1"/>
    <property type="molecule type" value="Genomic_DNA"/>
</dbReference>
<evidence type="ECO:0000313" key="19">
    <source>
        <dbReference type="Proteomes" id="UP000486351"/>
    </source>
</evidence>
<evidence type="ECO:0000313" key="15">
    <source>
        <dbReference type="Proteomes" id="UP000440732"/>
    </source>
</evidence>
<name>A0A6A3Q822_9STRA</name>
<dbReference type="EMBL" id="QXFX01003216">
    <property type="protein sequence ID" value="KAE9070415.1"/>
    <property type="molecule type" value="Genomic_DNA"/>
</dbReference>
<evidence type="ECO:0000313" key="10">
    <source>
        <dbReference type="EMBL" id="KAE9358584.1"/>
    </source>
</evidence>
<dbReference type="Proteomes" id="UP000488956">
    <property type="component" value="Unassembled WGS sequence"/>
</dbReference>
<accession>A0A6A3Q822</accession>
<evidence type="ECO:0000313" key="16">
    <source>
        <dbReference type="Proteomes" id="UP000441208"/>
    </source>
</evidence>
<dbReference type="EMBL" id="QXGE01001059">
    <property type="protein sequence ID" value="KAE9298533.1"/>
    <property type="molecule type" value="Genomic_DNA"/>
</dbReference>
<evidence type="ECO:0000313" key="14">
    <source>
        <dbReference type="Proteomes" id="UP000440367"/>
    </source>
</evidence>
<dbReference type="EMBL" id="QXGA01002967">
    <property type="protein sequence ID" value="KAE9089419.1"/>
    <property type="molecule type" value="Genomic_DNA"/>
</dbReference>
<dbReference type="Proteomes" id="UP000440367">
    <property type="component" value="Unassembled WGS sequence"/>
</dbReference>
<evidence type="ECO:0000313" key="3">
    <source>
        <dbReference type="EMBL" id="KAE9070415.1"/>
    </source>
</evidence>
<evidence type="ECO:0000313" key="9">
    <source>
        <dbReference type="EMBL" id="KAE9298533.1"/>
    </source>
</evidence>
<reference evidence="11 12" key="1">
    <citation type="submission" date="2018-08" db="EMBL/GenBank/DDBJ databases">
        <title>Genomic investigation of the strawberry pathogen Phytophthora fragariae indicates pathogenicity is determined by transcriptional variation in three key races.</title>
        <authorList>
            <person name="Adams T.M."/>
            <person name="Armitage A.D."/>
            <person name="Sobczyk M.K."/>
            <person name="Bates H.J."/>
            <person name="Dunwell J.M."/>
            <person name="Nellist C.F."/>
            <person name="Harrison R.J."/>
        </authorList>
    </citation>
    <scope>NUCLEOTIDE SEQUENCE [LARGE SCALE GENOMIC DNA]</scope>
    <source>
        <strain evidence="9 13">A4</strain>
        <strain evidence="8 14">BC-1</strain>
        <strain evidence="7 18">BC-23</strain>
        <strain evidence="6 12">NOV-27</strain>
        <strain evidence="5 15">NOV-5</strain>
        <strain evidence="4 16">NOV-71</strain>
        <strain evidence="10 19">NOV-77</strain>
        <strain evidence="1 11">NOV-9</strain>
        <strain evidence="3 20">ONT-3</strain>
        <strain evidence="2 17">SCRP245</strain>
    </source>
</reference>
<evidence type="ECO:0000313" key="20">
    <source>
        <dbReference type="Proteomes" id="UP000488956"/>
    </source>
</evidence>
<evidence type="ECO:0000313" key="17">
    <source>
        <dbReference type="Proteomes" id="UP000460718"/>
    </source>
</evidence>
<evidence type="ECO:0000313" key="7">
    <source>
        <dbReference type="EMBL" id="KAE9189203.1"/>
    </source>
</evidence>
<dbReference type="EMBL" id="QXFY01000073">
    <property type="protein sequence ID" value="KAE9358584.1"/>
    <property type="molecule type" value="Genomic_DNA"/>
</dbReference>
<dbReference type="Proteomes" id="UP000441208">
    <property type="component" value="Unassembled WGS sequence"/>
</dbReference>
<dbReference type="Proteomes" id="UP000433483">
    <property type="component" value="Unassembled WGS sequence"/>
</dbReference>
<dbReference type="Proteomes" id="UP000476176">
    <property type="component" value="Unassembled WGS sequence"/>
</dbReference>
<comment type="caution">
    <text evidence="4">The sequence shown here is derived from an EMBL/GenBank/DDBJ whole genome shotgun (WGS) entry which is preliminary data.</text>
</comment>
<dbReference type="EMBL" id="QXFZ01003149">
    <property type="protein sequence ID" value="KAE9070968.1"/>
    <property type="molecule type" value="Genomic_DNA"/>
</dbReference>
<dbReference type="Proteomes" id="UP000460718">
    <property type="component" value="Unassembled WGS sequence"/>
</dbReference>
<evidence type="ECO:0000313" key="8">
    <source>
        <dbReference type="EMBL" id="KAE9207783.1"/>
    </source>
</evidence>
<evidence type="ECO:0000313" key="11">
    <source>
        <dbReference type="Proteomes" id="UP000429523"/>
    </source>
</evidence>
<evidence type="ECO:0000313" key="13">
    <source>
        <dbReference type="Proteomes" id="UP000437068"/>
    </source>
</evidence>
<sequence>MVGGASSFGAIALLATSSPETFFGWAPPAFKRAEPTVSEATPCDSLLASGMAQITMAADAREPGARQALASWRCERCLGATASCVACSRTCFRMKP</sequence>
<dbReference type="AlphaFoldDB" id="A0A6A3Q822"/>
<dbReference type="EMBL" id="QXGD01001367">
    <property type="protein sequence ID" value="KAE9207783.1"/>
    <property type="molecule type" value="Genomic_DNA"/>
</dbReference>